<evidence type="ECO:0000313" key="4">
    <source>
        <dbReference type="Proteomes" id="UP001177003"/>
    </source>
</evidence>
<evidence type="ECO:0000256" key="1">
    <source>
        <dbReference type="SAM" id="MobiDB-lite"/>
    </source>
</evidence>
<accession>A0AA35YA82</accession>
<name>A0AA35YA82_LACSI</name>
<feature type="region of interest" description="Disordered" evidence="1">
    <location>
        <begin position="228"/>
        <end position="249"/>
    </location>
</feature>
<keyword evidence="4" id="KW-1185">Reference proteome</keyword>
<gene>
    <name evidence="3" type="ORF">LSALG_LOCUS11204</name>
</gene>
<dbReference type="PANTHER" id="PTHR48449">
    <property type="entry name" value="DUF1985 DOMAIN-CONTAINING PROTEIN"/>
    <property type="match status" value="1"/>
</dbReference>
<dbReference type="InterPro" id="IPR015410">
    <property type="entry name" value="DUF1985"/>
</dbReference>
<evidence type="ECO:0000259" key="2">
    <source>
        <dbReference type="Pfam" id="PF09331"/>
    </source>
</evidence>
<evidence type="ECO:0000313" key="3">
    <source>
        <dbReference type="EMBL" id="CAI9270915.1"/>
    </source>
</evidence>
<dbReference type="AlphaFoldDB" id="A0AA35YA82"/>
<dbReference type="Pfam" id="PF09331">
    <property type="entry name" value="DUF1985"/>
    <property type="match status" value="1"/>
</dbReference>
<reference evidence="3" key="1">
    <citation type="submission" date="2023-04" db="EMBL/GenBank/DDBJ databases">
        <authorList>
            <person name="Vijverberg K."/>
            <person name="Xiong W."/>
            <person name="Schranz E."/>
        </authorList>
    </citation>
    <scope>NUCLEOTIDE SEQUENCE</scope>
</reference>
<feature type="compositionally biased region" description="Polar residues" evidence="1">
    <location>
        <begin position="425"/>
        <end position="439"/>
    </location>
</feature>
<dbReference type="PANTHER" id="PTHR48449:SF1">
    <property type="entry name" value="DUF1985 DOMAIN-CONTAINING PROTEIN"/>
    <property type="match status" value="1"/>
</dbReference>
<sequence length="543" mass="62862">MLRPTPNSDAAERLHFMFSRRSLSFGPEEFCIVSGLYMGRFHTSRIEFSTMYNHGYGDNTFRSRVFPYRTDTALFVEDLELLILNRRFNEISADDAVRAILLYILNQGFLGKEPKDKVTKEVLWVVENLDEWNKYGYGRCSLARGNAAIRRNNLYPHMLRWFHLRRLTWEKVCDLFDVDQDKTHQPKRKMISSDVDSSTPHYLTYISSLNPESPEVPSFVRFNFRKDGASSSDPSCGNNRSTQSTEETHTVGINMKTTREILARLQSLEEEIRGIKCKDGFEKQDDNNEFFDAVFGGNEDVGGSYRMTSSKKNKKIVASNIMDAENHIIVPPVAKPDRPVRVLKHSQYLSSPYVFVQNAHRYRPDGHVDLWGRLLNERRPNDARWTIMPSLFFAAFEMFEWVGSALGHPFDPLDGCKSWLEVDHPSTSNNKPPLGTSSHNVSTNPPPNVDPTTVGEKMDEEVKKLLLQRKAKVDKAFKDYRLQRDLLDIYYDDIDRKKNWIISTRQEIQSTESSIRSSEENLRKLKSELALREYYLEKKKGSH</sequence>
<dbReference type="EMBL" id="OX465078">
    <property type="protein sequence ID" value="CAI9270915.1"/>
    <property type="molecule type" value="Genomic_DNA"/>
</dbReference>
<feature type="compositionally biased region" description="Polar residues" evidence="1">
    <location>
        <begin position="229"/>
        <end position="245"/>
    </location>
</feature>
<feature type="region of interest" description="Disordered" evidence="1">
    <location>
        <begin position="424"/>
        <end position="454"/>
    </location>
</feature>
<feature type="domain" description="DUF1985" evidence="2">
    <location>
        <begin position="11"/>
        <end position="142"/>
    </location>
</feature>
<dbReference type="Proteomes" id="UP001177003">
    <property type="component" value="Chromosome 2"/>
</dbReference>
<organism evidence="3 4">
    <name type="scientific">Lactuca saligna</name>
    <name type="common">Willowleaf lettuce</name>
    <dbReference type="NCBI Taxonomy" id="75948"/>
    <lineage>
        <taxon>Eukaryota</taxon>
        <taxon>Viridiplantae</taxon>
        <taxon>Streptophyta</taxon>
        <taxon>Embryophyta</taxon>
        <taxon>Tracheophyta</taxon>
        <taxon>Spermatophyta</taxon>
        <taxon>Magnoliopsida</taxon>
        <taxon>eudicotyledons</taxon>
        <taxon>Gunneridae</taxon>
        <taxon>Pentapetalae</taxon>
        <taxon>asterids</taxon>
        <taxon>campanulids</taxon>
        <taxon>Asterales</taxon>
        <taxon>Asteraceae</taxon>
        <taxon>Cichorioideae</taxon>
        <taxon>Cichorieae</taxon>
        <taxon>Lactucinae</taxon>
        <taxon>Lactuca</taxon>
    </lineage>
</organism>
<protein>
    <recommendedName>
        <fullName evidence="2">DUF1985 domain-containing protein</fullName>
    </recommendedName>
</protein>
<proteinExistence type="predicted"/>